<dbReference type="OrthoDB" id="2802734at2759"/>
<protein>
    <recommendedName>
        <fullName evidence="2">Fungal-type protein kinase domain-containing protein</fullName>
    </recommendedName>
</protein>
<name>K5URB4_PHACS</name>
<dbReference type="InterPro" id="IPR040976">
    <property type="entry name" value="Pkinase_fungal"/>
</dbReference>
<dbReference type="PANTHER" id="PTHR38248">
    <property type="entry name" value="FUNK1 6"/>
    <property type="match status" value="1"/>
</dbReference>
<dbReference type="GeneID" id="18908779"/>
<dbReference type="PANTHER" id="PTHR38248:SF2">
    <property type="entry name" value="FUNK1 11"/>
    <property type="match status" value="1"/>
</dbReference>
<sequence length="604" mass="68750">MKLAGSRYRFYDVADIRESGAKEMRPDVVSYPDTAQARAAFEYLGESSSDERRRKFLAYCAWSWMVLFIECKRSEKNAAYHFSTPGFLRNTKEGEVSRAQIAKYAAEIQFRQHRTHLFSLYICDTKVRAQRWDRSGCTVTKPLDLKKDGRKFMDFLYRFGQLSEAQVGYDSTVKLATKIEIAKVLRYKSDNLILVQYRDFMAHSLNEYPIFKAMRFQMQVKPLTAEVNNTRRSTRSSSKEKIFLIGQPVSGHCSPIGRCTKAYVGLDLQTNQLAFIKDSWRPNAPGVRPEVETYARLHEHNVSYVATAIAGGDVDIPGDGPQRTQTDKHLPESARQSERIHTRLVTKEVGIPLDSYPTARHWEAYEIAGMLHRDVTPANILIDVESIGKKLKSFMNDWDVCRYKEDMHPDGTWPYLSALVLQYPKKPHELADDLEAFIYILVCMALRYHEHKRTPAYPKDIGRDEARAMNKQNKALASLVHSIFFDEYPAQGGYWSGGDRKMRDIQAGISPVDLKPTKSGPTPLGILLDGLYSLLKRHYDAINMKDLERFKVLALENDDEGESQTTASDEGEEEGEDALPVARLFDAEPPEAERTPSARSSPAS</sequence>
<feature type="non-terminal residue" evidence="3">
    <location>
        <position position="604"/>
    </location>
</feature>
<feature type="region of interest" description="Disordered" evidence="1">
    <location>
        <begin position="558"/>
        <end position="604"/>
    </location>
</feature>
<evidence type="ECO:0000313" key="4">
    <source>
        <dbReference type="Proteomes" id="UP000008370"/>
    </source>
</evidence>
<dbReference type="Pfam" id="PF17667">
    <property type="entry name" value="Pkinase_fungal"/>
    <property type="match status" value="1"/>
</dbReference>
<feature type="compositionally biased region" description="Basic and acidic residues" evidence="1">
    <location>
        <begin position="325"/>
        <end position="337"/>
    </location>
</feature>
<evidence type="ECO:0000259" key="2">
    <source>
        <dbReference type="Pfam" id="PF17667"/>
    </source>
</evidence>
<gene>
    <name evidence="3" type="ORF">PHACADRAFT_149017</name>
</gene>
<reference evidence="3 4" key="1">
    <citation type="journal article" date="2012" name="BMC Genomics">
        <title>Comparative genomics of the white-rot fungi, Phanerochaete carnosa and P. chrysosporium, to elucidate the genetic basis of the distinct wood types they colonize.</title>
        <authorList>
            <person name="Suzuki H."/>
            <person name="MacDonald J."/>
            <person name="Syed K."/>
            <person name="Salamov A."/>
            <person name="Hori C."/>
            <person name="Aerts A."/>
            <person name="Henrissat B."/>
            <person name="Wiebenga A."/>
            <person name="vanKuyk P.A."/>
            <person name="Barry K."/>
            <person name="Lindquist E."/>
            <person name="LaButti K."/>
            <person name="Lapidus A."/>
            <person name="Lucas S."/>
            <person name="Coutinho P."/>
            <person name="Gong Y."/>
            <person name="Samejima M."/>
            <person name="Mahadevan R."/>
            <person name="Abou-Zaid M."/>
            <person name="de Vries R.P."/>
            <person name="Igarashi K."/>
            <person name="Yadav J.S."/>
            <person name="Grigoriev I.V."/>
            <person name="Master E.R."/>
        </authorList>
    </citation>
    <scope>NUCLEOTIDE SEQUENCE [LARGE SCALE GENOMIC DNA]</scope>
    <source>
        <strain evidence="3 4">HHB-10118-sp</strain>
    </source>
</reference>
<dbReference type="EMBL" id="JH930475">
    <property type="protein sequence ID" value="EKM52401.1"/>
    <property type="molecule type" value="Genomic_DNA"/>
</dbReference>
<dbReference type="AlphaFoldDB" id="K5URB4"/>
<dbReference type="Gene3D" id="1.10.510.10">
    <property type="entry name" value="Transferase(Phosphotransferase) domain 1"/>
    <property type="match status" value="1"/>
</dbReference>
<feature type="region of interest" description="Disordered" evidence="1">
    <location>
        <begin position="314"/>
        <end position="337"/>
    </location>
</feature>
<dbReference type="RefSeq" id="XP_007398748.1">
    <property type="nucleotide sequence ID" value="XM_007398686.1"/>
</dbReference>
<dbReference type="KEGG" id="pco:PHACADRAFT_149017"/>
<evidence type="ECO:0000256" key="1">
    <source>
        <dbReference type="SAM" id="MobiDB-lite"/>
    </source>
</evidence>
<dbReference type="HOGENOM" id="CLU_452432_0_0_1"/>
<dbReference type="InterPro" id="IPR011009">
    <property type="entry name" value="Kinase-like_dom_sf"/>
</dbReference>
<feature type="domain" description="Fungal-type protein kinase" evidence="2">
    <location>
        <begin position="91"/>
        <end position="443"/>
    </location>
</feature>
<keyword evidence="4" id="KW-1185">Reference proteome</keyword>
<accession>K5URB4</accession>
<dbReference type="SUPFAM" id="SSF56112">
    <property type="entry name" value="Protein kinase-like (PK-like)"/>
    <property type="match status" value="1"/>
</dbReference>
<dbReference type="Proteomes" id="UP000008370">
    <property type="component" value="Unassembled WGS sequence"/>
</dbReference>
<proteinExistence type="predicted"/>
<evidence type="ECO:0000313" key="3">
    <source>
        <dbReference type="EMBL" id="EKM52401.1"/>
    </source>
</evidence>
<dbReference type="InParanoid" id="K5URB4"/>
<organism evidence="3 4">
    <name type="scientific">Phanerochaete carnosa (strain HHB-10118-sp)</name>
    <name type="common">White-rot fungus</name>
    <name type="synonym">Peniophora carnosa</name>
    <dbReference type="NCBI Taxonomy" id="650164"/>
    <lineage>
        <taxon>Eukaryota</taxon>
        <taxon>Fungi</taxon>
        <taxon>Dikarya</taxon>
        <taxon>Basidiomycota</taxon>
        <taxon>Agaricomycotina</taxon>
        <taxon>Agaricomycetes</taxon>
        <taxon>Polyporales</taxon>
        <taxon>Phanerochaetaceae</taxon>
        <taxon>Phanerochaete</taxon>
    </lineage>
</organism>